<evidence type="ECO:0000256" key="1">
    <source>
        <dbReference type="ARBA" id="ARBA00010397"/>
    </source>
</evidence>
<dbReference type="GO" id="GO:0031369">
    <property type="term" value="F:translation initiation factor binding"/>
    <property type="evidence" value="ECO:0007669"/>
    <property type="project" value="TreeGrafter"/>
</dbReference>
<dbReference type="SUPFAM" id="SSF100966">
    <property type="entry name" value="Translation initiation factor 2 beta, aIF2beta, N-terminal domain"/>
    <property type="match status" value="1"/>
</dbReference>
<dbReference type="SMART" id="SM00653">
    <property type="entry name" value="eIF2B_5"/>
    <property type="match status" value="1"/>
</dbReference>
<dbReference type="FunFam" id="3.30.30.170:FF:000001">
    <property type="entry name" value="Eukaryotic translation initiation factor 2 subunit"/>
    <property type="match status" value="1"/>
</dbReference>
<keyword evidence="9" id="KW-1185">Reference proteome</keyword>
<comment type="similarity">
    <text evidence="1">Belongs to the eIF-2-beta/eIF-5 family.</text>
</comment>
<evidence type="ECO:0000256" key="5">
    <source>
        <dbReference type="ARBA" id="ARBA00042452"/>
    </source>
</evidence>
<dbReference type="InterPro" id="IPR045196">
    <property type="entry name" value="IF2/IF5"/>
</dbReference>
<dbReference type="Pfam" id="PF01873">
    <property type="entry name" value="eIF-5_eIF-2B"/>
    <property type="match status" value="1"/>
</dbReference>
<organism evidence="8 9">
    <name type="scientific">Oopsacas minuta</name>
    <dbReference type="NCBI Taxonomy" id="111878"/>
    <lineage>
        <taxon>Eukaryota</taxon>
        <taxon>Metazoa</taxon>
        <taxon>Porifera</taxon>
        <taxon>Hexactinellida</taxon>
        <taxon>Hexasterophora</taxon>
        <taxon>Lyssacinosida</taxon>
        <taxon>Leucopsacidae</taxon>
        <taxon>Oopsacas</taxon>
    </lineage>
</organism>
<dbReference type="GO" id="GO:0001731">
    <property type="term" value="P:formation of translation preinitiation complex"/>
    <property type="evidence" value="ECO:0007669"/>
    <property type="project" value="TreeGrafter"/>
</dbReference>
<reference evidence="8 9" key="1">
    <citation type="journal article" date="2023" name="BMC Biol.">
        <title>The compact genome of the sponge Oopsacas minuta (Hexactinellida) is lacking key metazoan core genes.</title>
        <authorList>
            <person name="Santini S."/>
            <person name="Schenkelaars Q."/>
            <person name="Jourda C."/>
            <person name="Duchesne M."/>
            <person name="Belahbib H."/>
            <person name="Rocher C."/>
            <person name="Selva M."/>
            <person name="Riesgo A."/>
            <person name="Vervoort M."/>
            <person name="Leys S.P."/>
            <person name="Kodjabachian L."/>
            <person name="Le Bivic A."/>
            <person name="Borchiellini C."/>
            <person name="Claverie J.M."/>
            <person name="Renard E."/>
        </authorList>
    </citation>
    <scope>NUCLEOTIDE SEQUENCE [LARGE SCALE GENOMIC DNA]</scope>
    <source>
        <strain evidence="8">SPO-2</strain>
    </source>
</reference>
<keyword evidence="3" id="KW-0648">Protein biosynthesis</keyword>
<evidence type="ECO:0000313" key="9">
    <source>
        <dbReference type="Proteomes" id="UP001165289"/>
    </source>
</evidence>
<feature type="region of interest" description="Disordered" evidence="6">
    <location>
        <begin position="20"/>
        <end position="86"/>
    </location>
</feature>
<dbReference type="InterPro" id="IPR016189">
    <property type="entry name" value="Transl_init_fac_IF2/IF5_N"/>
</dbReference>
<feature type="compositionally biased region" description="Basic residues" evidence="6">
    <location>
        <begin position="73"/>
        <end position="83"/>
    </location>
</feature>
<dbReference type="GO" id="GO:0005850">
    <property type="term" value="C:eukaryotic translation initiation factor 2 complex"/>
    <property type="evidence" value="ECO:0007669"/>
    <property type="project" value="TreeGrafter"/>
</dbReference>
<feature type="compositionally biased region" description="Polar residues" evidence="6">
    <location>
        <begin position="47"/>
        <end position="60"/>
    </location>
</feature>
<evidence type="ECO:0000256" key="4">
    <source>
        <dbReference type="ARBA" id="ARBA00040874"/>
    </source>
</evidence>
<proteinExistence type="inferred from homology"/>
<comment type="caution">
    <text evidence="8">The sequence shown here is derived from an EMBL/GenBank/DDBJ whole genome shotgun (WGS) entry which is preliminary data.</text>
</comment>
<dbReference type="GO" id="GO:0003729">
    <property type="term" value="F:mRNA binding"/>
    <property type="evidence" value="ECO:0007669"/>
    <property type="project" value="TreeGrafter"/>
</dbReference>
<evidence type="ECO:0000256" key="6">
    <source>
        <dbReference type="SAM" id="MobiDB-lite"/>
    </source>
</evidence>
<dbReference type="InterPro" id="IPR016190">
    <property type="entry name" value="Transl_init_fac_IF2/IF5_Zn-bd"/>
</dbReference>
<feature type="domain" description="Translation initiation factor IF2/IF5" evidence="7">
    <location>
        <begin position="188"/>
        <end position="296"/>
    </location>
</feature>
<evidence type="ECO:0000313" key="8">
    <source>
        <dbReference type="EMBL" id="KAI6653853.1"/>
    </source>
</evidence>
<dbReference type="NCBIfam" id="NF003067">
    <property type="entry name" value="PRK03988.1"/>
    <property type="match status" value="1"/>
</dbReference>
<dbReference type="InterPro" id="IPR002735">
    <property type="entry name" value="Transl_init_fac_IF2/IF5_dom"/>
</dbReference>
<evidence type="ECO:0000259" key="7">
    <source>
        <dbReference type="SMART" id="SM00653"/>
    </source>
</evidence>
<evidence type="ECO:0000256" key="3">
    <source>
        <dbReference type="ARBA" id="ARBA00022917"/>
    </source>
</evidence>
<protein>
    <recommendedName>
        <fullName evidence="4">Eukaryotic translation initiation factor 2 subunit 2</fullName>
    </recommendedName>
    <alternativeName>
        <fullName evidence="5">Eukaryotic translation initiation factor 2 subunit beta</fullName>
    </alternativeName>
</protein>
<feature type="compositionally biased region" description="Basic residues" evidence="6">
    <location>
        <begin position="21"/>
        <end position="30"/>
    </location>
</feature>
<dbReference type="Proteomes" id="UP001165289">
    <property type="component" value="Unassembled WGS sequence"/>
</dbReference>
<dbReference type="Gene3D" id="3.30.30.170">
    <property type="match status" value="1"/>
</dbReference>
<dbReference type="EMBL" id="JAKMXF010000255">
    <property type="protein sequence ID" value="KAI6653853.1"/>
    <property type="molecule type" value="Genomic_DNA"/>
</dbReference>
<dbReference type="SUPFAM" id="SSF75689">
    <property type="entry name" value="Zinc-binding domain of translation initiation factor 2 beta"/>
    <property type="match status" value="1"/>
</dbReference>
<dbReference type="GO" id="GO:0003743">
    <property type="term" value="F:translation initiation factor activity"/>
    <property type="evidence" value="ECO:0007669"/>
    <property type="project" value="UniProtKB-KW"/>
</dbReference>
<keyword evidence="2 8" id="KW-0396">Initiation factor</keyword>
<gene>
    <name evidence="8" type="ORF">LOD99_3355</name>
</gene>
<dbReference type="AlphaFoldDB" id="A0AAV7JXT6"/>
<dbReference type="PANTHER" id="PTHR23001:SF3">
    <property type="entry name" value="EUKARYOTIC TRANSLATION INITIATION FACTOR 2 SUBUNIT 2"/>
    <property type="match status" value="1"/>
</dbReference>
<name>A0AAV7JXT6_9METZ</name>
<dbReference type="PANTHER" id="PTHR23001">
    <property type="entry name" value="EUKARYOTIC TRANSLATION INITIATION FACTOR"/>
    <property type="match status" value="1"/>
</dbReference>
<evidence type="ECO:0000256" key="2">
    <source>
        <dbReference type="ARBA" id="ARBA00022540"/>
    </source>
</evidence>
<accession>A0AAV7JXT6</accession>
<sequence>MSGEDQEYNDFNKDLIEALKLNKKKKKRPKDKPQLPDLEAPVENGNPEANVSLSPTSPTEQDGEPPAPPLKLPPRKKPNKHVHSHTDIVTPVSALSTIAIIAKYEEFPKKKKRKKRNDALFDNVDITNILASMGLDNTGKTFDANQSGLHRDNYDSLQSYGYTDREYTYDELLARAFAMNPKKGPVEKKKLVIKPPQVVRIGARTSFVNFKDTCKTLHRQPRHLLEYLMTELGAFGAIDGNNQLIIKGKFNGAQIETVLRAYIREYVICHTCRSPDTVLQKDHRLHFLQCETCGSRCAVNSIRQGYVANVSRRTN</sequence>